<dbReference type="PANTHER" id="PTHR43734:SF1">
    <property type="entry name" value="PHYTOENE DESATURASE"/>
    <property type="match status" value="1"/>
</dbReference>
<feature type="domain" description="Amine oxidase" evidence="6">
    <location>
        <begin position="18"/>
        <end position="493"/>
    </location>
</feature>
<keyword evidence="4 5" id="KW-0560">Oxidoreductase</keyword>
<keyword evidence="3 5" id="KW-0125">Carotenoid biosynthesis</keyword>
<comment type="caution">
    <text evidence="7">The sequence shown here is derived from an EMBL/GenBank/DDBJ whole genome shotgun (WGS) entry which is preliminary data.</text>
</comment>
<dbReference type="SUPFAM" id="SSF51905">
    <property type="entry name" value="FAD/NAD(P)-binding domain"/>
    <property type="match status" value="1"/>
</dbReference>
<reference evidence="7 8" key="1">
    <citation type="submission" date="2024-09" db="EMBL/GenBank/DDBJ databases">
        <authorList>
            <person name="Sun Q."/>
            <person name="Mori K."/>
        </authorList>
    </citation>
    <scope>NUCLEOTIDE SEQUENCE [LARGE SCALE GENOMIC DNA]</scope>
    <source>
        <strain evidence="7 8">CECT 7682</strain>
    </source>
</reference>
<dbReference type="RefSeq" id="WP_290247630.1">
    <property type="nucleotide sequence ID" value="NZ_JAUFQT010000001.1"/>
</dbReference>
<dbReference type="NCBIfam" id="TIGR02734">
    <property type="entry name" value="crtI_fam"/>
    <property type="match status" value="1"/>
</dbReference>
<dbReference type="Pfam" id="PF01593">
    <property type="entry name" value="Amino_oxidase"/>
    <property type="match status" value="1"/>
</dbReference>
<evidence type="ECO:0000313" key="7">
    <source>
        <dbReference type="EMBL" id="MFB9212496.1"/>
    </source>
</evidence>
<dbReference type="InterPro" id="IPR002937">
    <property type="entry name" value="Amino_oxidase"/>
</dbReference>
<protein>
    <submittedName>
        <fullName evidence="7">Phytoene desaturase family protein</fullName>
    </submittedName>
</protein>
<evidence type="ECO:0000256" key="3">
    <source>
        <dbReference type="ARBA" id="ARBA00022746"/>
    </source>
</evidence>
<proteinExistence type="inferred from homology"/>
<comment type="pathway">
    <text evidence="1 5">Carotenoid biosynthesis.</text>
</comment>
<accession>A0ABV5J6P8</accession>
<dbReference type="EMBL" id="JBHMEW010000061">
    <property type="protein sequence ID" value="MFB9212496.1"/>
    <property type="molecule type" value="Genomic_DNA"/>
</dbReference>
<evidence type="ECO:0000256" key="4">
    <source>
        <dbReference type="ARBA" id="ARBA00023002"/>
    </source>
</evidence>
<dbReference type="Proteomes" id="UP001589654">
    <property type="component" value="Unassembled WGS sequence"/>
</dbReference>
<comment type="similarity">
    <text evidence="2 5">Belongs to the carotenoid/retinoid oxidoreductase family.</text>
</comment>
<evidence type="ECO:0000313" key="8">
    <source>
        <dbReference type="Proteomes" id="UP001589654"/>
    </source>
</evidence>
<dbReference type="PANTHER" id="PTHR43734">
    <property type="entry name" value="PHYTOENE DESATURASE"/>
    <property type="match status" value="1"/>
</dbReference>
<gene>
    <name evidence="7" type="ORF">ACFFUR_11825</name>
</gene>
<dbReference type="InterPro" id="IPR014105">
    <property type="entry name" value="Carotenoid/retinoid_OxRdtase"/>
</dbReference>
<evidence type="ECO:0000259" key="6">
    <source>
        <dbReference type="Pfam" id="PF01593"/>
    </source>
</evidence>
<evidence type="ECO:0000256" key="1">
    <source>
        <dbReference type="ARBA" id="ARBA00004829"/>
    </source>
</evidence>
<sequence length="512" mass="58118">MINAVGQGKKVIVIGSGFAGLSAATKLAQQGFEVKLVEQLDQPGGRARKFSEEGFVFDMGPSWYWMPDVFESYFAQFGKNVSDYYKLIRLDPSYQVIYGENDFMEVPASMGQLENLFESLEKGSAVNLRKFLDQAAHKYRVGIQDWVYKPGNSIWEFAKPGILTEMIKLDLFHSMSHHVRKYFQHEKIIRMMEFPVLFLGQTAERIPALYSLMNYADLALGTWYPMGGMHRIIEGMVQLAKEKGVKLICNAKVSHIDIDNGQAKGVQLKDGRYFPADVIIAGADYHHVDASLLPKAYRNYPESYWEKKTLAPSSLIFYLGVNKKLKNLHHHNLFFDKPLEPHAHAIYSQAKWPKDPLFYVCCPSKTDPTVAPEGMENLFVLIPLAPGLEDKEEQREKYYQKVMARLEKLTGQSIQDHVIYKKSYAHRDFITDYNAYKGNAYGLANTLGQTALLKPKLKNKKLSNFYYTGQLTVPGPGVPPSLISGQVAANEVIKNHSPIVKDKNYGRHKIIQ</sequence>
<dbReference type="Gene3D" id="3.50.50.60">
    <property type="entry name" value="FAD/NAD(P)-binding domain"/>
    <property type="match status" value="2"/>
</dbReference>
<name>A0ABV5J6P8_9BACT</name>
<evidence type="ECO:0000256" key="5">
    <source>
        <dbReference type="RuleBase" id="RU362075"/>
    </source>
</evidence>
<keyword evidence="8" id="KW-1185">Reference proteome</keyword>
<dbReference type="InterPro" id="IPR036188">
    <property type="entry name" value="FAD/NAD-bd_sf"/>
</dbReference>
<organism evidence="7 8">
    <name type="scientific">Echinicola jeungdonensis</name>
    <dbReference type="NCBI Taxonomy" id="709343"/>
    <lineage>
        <taxon>Bacteria</taxon>
        <taxon>Pseudomonadati</taxon>
        <taxon>Bacteroidota</taxon>
        <taxon>Cytophagia</taxon>
        <taxon>Cytophagales</taxon>
        <taxon>Cyclobacteriaceae</taxon>
        <taxon>Echinicola</taxon>
    </lineage>
</organism>
<evidence type="ECO:0000256" key="2">
    <source>
        <dbReference type="ARBA" id="ARBA00006046"/>
    </source>
</evidence>